<dbReference type="AlphaFoldDB" id="A0A484BKV5"/>
<dbReference type="Proteomes" id="UP000295192">
    <property type="component" value="Unassembled WGS sequence"/>
</dbReference>
<proteinExistence type="predicted"/>
<evidence type="ECO:0000313" key="3">
    <source>
        <dbReference type="Proteomes" id="UP000295192"/>
    </source>
</evidence>
<evidence type="ECO:0000313" key="2">
    <source>
        <dbReference type="EMBL" id="TDG49496.1"/>
    </source>
</evidence>
<feature type="region of interest" description="Disordered" evidence="1">
    <location>
        <begin position="64"/>
        <end position="86"/>
    </location>
</feature>
<feature type="compositionally biased region" description="Low complexity" evidence="1">
    <location>
        <begin position="69"/>
        <end position="86"/>
    </location>
</feature>
<dbReference type="EMBL" id="LSRL02000022">
    <property type="protein sequence ID" value="TDG49496.1"/>
    <property type="molecule type" value="Genomic_DNA"/>
</dbReference>
<comment type="caution">
    <text evidence="2">The sequence shown here is derived from an EMBL/GenBank/DDBJ whole genome shotgun (WGS) entry which is preliminary data.</text>
</comment>
<keyword evidence="3" id="KW-1185">Reference proteome</keyword>
<evidence type="ECO:0000256" key="1">
    <source>
        <dbReference type="SAM" id="MobiDB-lite"/>
    </source>
</evidence>
<organism evidence="2 3">
    <name type="scientific">Drosophila navojoa</name>
    <name type="common">Fruit fly</name>
    <dbReference type="NCBI Taxonomy" id="7232"/>
    <lineage>
        <taxon>Eukaryota</taxon>
        <taxon>Metazoa</taxon>
        <taxon>Ecdysozoa</taxon>
        <taxon>Arthropoda</taxon>
        <taxon>Hexapoda</taxon>
        <taxon>Insecta</taxon>
        <taxon>Pterygota</taxon>
        <taxon>Neoptera</taxon>
        <taxon>Endopterygota</taxon>
        <taxon>Diptera</taxon>
        <taxon>Brachycera</taxon>
        <taxon>Muscomorpha</taxon>
        <taxon>Ephydroidea</taxon>
        <taxon>Drosophilidae</taxon>
        <taxon>Drosophila</taxon>
    </lineage>
</organism>
<protein>
    <submittedName>
        <fullName evidence="2">Uncharacterized protein</fullName>
    </submittedName>
</protein>
<gene>
    <name evidence="2" type="ORF">AWZ03_003987</name>
</gene>
<accession>A0A484BKV5</accession>
<sequence length="86" mass="9389">MTRATDGDDIAENAGQTADQFCSKHESKLQLLHVSSGVGGGTGADCREDCPLAGKIYPTVSQVTISTRQQQQQEQQQQQQEQQQHC</sequence>
<reference evidence="2 3" key="1">
    <citation type="journal article" date="2019" name="J. Hered.">
        <title>An Improved Genome Assembly for Drosophila navojoa, the Basal Species in the mojavensis Cluster.</title>
        <authorList>
            <person name="Vanderlinde T."/>
            <person name="Dupim E.G."/>
            <person name="Nazario-Yepiz N.O."/>
            <person name="Carvalho A.B."/>
        </authorList>
    </citation>
    <scope>NUCLEOTIDE SEQUENCE [LARGE SCALE GENOMIC DNA]</scope>
    <source>
        <strain evidence="2">Navoj_Jal97</strain>
        <tissue evidence="2">Whole organism</tissue>
    </source>
</reference>
<name>A0A484BKV5_DRONA</name>